<organism evidence="1 2">
    <name type="scientific">Ensete ventricosum</name>
    <name type="common">Abyssinian banana</name>
    <name type="synonym">Musa ensete</name>
    <dbReference type="NCBI Taxonomy" id="4639"/>
    <lineage>
        <taxon>Eukaryota</taxon>
        <taxon>Viridiplantae</taxon>
        <taxon>Streptophyta</taxon>
        <taxon>Embryophyta</taxon>
        <taxon>Tracheophyta</taxon>
        <taxon>Spermatophyta</taxon>
        <taxon>Magnoliopsida</taxon>
        <taxon>Liliopsida</taxon>
        <taxon>Zingiberales</taxon>
        <taxon>Musaceae</taxon>
        <taxon>Ensete</taxon>
    </lineage>
</organism>
<sequence length="72" mass="8023">MDCWSLLCSLCLKVASLCWEIIVITVSTLTIGEGPLPVKNILGRSVFRYWPPSKISDTIYEPSMMQNVMGVS</sequence>
<gene>
    <name evidence="1" type="ORF">B296_00032464</name>
</gene>
<evidence type="ECO:0000313" key="1">
    <source>
        <dbReference type="EMBL" id="RRT56469.1"/>
    </source>
</evidence>
<accession>A0A426YXL1</accession>
<protein>
    <submittedName>
        <fullName evidence="1">Uncharacterized protein</fullName>
    </submittedName>
</protein>
<dbReference type="Proteomes" id="UP000287651">
    <property type="component" value="Unassembled WGS sequence"/>
</dbReference>
<dbReference type="EMBL" id="AMZH03009618">
    <property type="protein sequence ID" value="RRT56469.1"/>
    <property type="molecule type" value="Genomic_DNA"/>
</dbReference>
<reference evidence="1 2" key="1">
    <citation type="journal article" date="2014" name="Agronomy (Basel)">
        <title>A Draft Genome Sequence for Ensete ventricosum, the Drought-Tolerant Tree Against Hunger.</title>
        <authorList>
            <person name="Harrison J."/>
            <person name="Moore K.A."/>
            <person name="Paszkiewicz K."/>
            <person name="Jones T."/>
            <person name="Grant M."/>
            <person name="Ambacheew D."/>
            <person name="Muzemil S."/>
            <person name="Studholme D.J."/>
        </authorList>
    </citation>
    <scope>NUCLEOTIDE SEQUENCE [LARGE SCALE GENOMIC DNA]</scope>
</reference>
<evidence type="ECO:0000313" key="2">
    <source>
        <dbReference type="Proteomes" id="UP000287651"/>
    </source>
</evidence>
<name>A0A426YXL1_ENSVE</name>
<dbReference type="AlphaFoldDB" id="A0A426YXL1"/>
<comment type="caution">
    <text evidence="1">The sequence shown here is derived from an EMBL/GenBank/DDBJ whole genome shotgun (WGS) entry which is preliminary data.</text>
</comment>
<proteinExistence type="predicted"/>